<dbReference type="Gene3D" id="1.10.3720.10">
    <property type="entry name" value="MetI-like"/>
    <property type="match status" value="1"/>
</dbReference>
<dbReference type="InterPro" id="IPR000515">
    <property type="entry name" value="MetI-like"/>
</dbReference>
<evidence type="ECO:0000313" key="11">
    <source>
        <dbReference type="EMBL" id="TCG11919.1"/>
    </source>
</evidence>
<dbReference type="PANTHER" id="PTHR47314">
    <property type="entry name" value="MALTOSE/MALTODEXTRIN TRANSPORT SYSTEM PERMEASE PROTEIN MALF"/>
    <property type="match status" value="1"/>
</dbReference>
<keyword evidence="6 9" id="KW-0812">Transmembrane</keyword>
<reference evidence="11 12" key="1">
    <citation type="submission" date="2018-02" db="EMBL/GenBank/DDBJ databases">
        <title>Mycoplasma marinum and Mycoplasma todarodis sp. nov., moderately halophilic and psychrotolerant mycoplasmas isolated from cephalopods.</title>
        <authorList>
            <person name="Viver T."/>
        </authorList>
    </citation>
    <scope>NUCLEOTIDE SEQUENCE [LARGE SCALE GENOMIC DNA]</scope>
    <source>
        <strain evidence="11 12">PE</strain>
    </source>
</reference>
<gene>
    <name evidence="11" type="ORF">C4B24_00790</name>
</gene>
<dbReference type="CDD" id="cd06261">
    <property type="entry name" value="TM_PBP2"/>
    <property type="match status" value="1"/>
</dbReference>
<feature type="transmembrane region" description="Helical" evidence="9">
    <location>
        <begin position="449"/>
        <end position="469"/>
    </location>
</feature>
<comment type="subcellular location">
    <subcellularLocation>
        <location evidence="1 9">Cell membrane</location>
        <topology evidence="1 9">Multi-pass membrane protein</topology>
    </subcellularLocation>
</comment>
<dbReference type="Proteomes" id="UP000294192">
    <property type="component" value="Unassembled WGS sequence"/>
</dbReference>
<evidence type="ECO:0000256" key="4">
    <source>
        <dbReference type="ARBA" id="ARBA00022475"/>
    </source>
</evidence>
<dbReference type="GO" id="GO:0015423">
    <property type="term" value="F:ABC-type maltose transporter activity"/>
    <property type="evidence" value="ECO:0007669"/>
    <property type="project" value="TreeGrafter"/>
</dbReference>
<keyword evidence="4" id="KW-1003">Cell membrane</keyword>
<evidence type="ECO:0000256" key="7">
    <source>
        <dbReference type="ARBA" id="ARBA00022989"/>
    </source>
</evidence>
<evidence type="ECO:0000256" key="2">
    <source>
        <dbReference type="ARBA" id="ARBA00009047"/>
    </source>
</evidence>
<sequence>MNRTLVNGLGQAKESRTLGNSPISEQKFLWKHNFKKIDNLRIKKEISIYKDNAEKSKATNTNYKIWKKGNLKLKKLYFNAFHKVEGELVSKGVLTIAHVGDDVIKNISSSDAKKKISEFTNKFNLVNEKLEVISNELVALLLIQTKNYETNELEIHKNKISQIKLDINNIVEEFKAYANGFCKDFISIQSVKLDESSKVITDREILKSLKKSLKENGENIKTEIMKSMDEFQENKNLNWLDKLILKPRKNAKRMAKSNIVKDTLKDNITTSYETEYQYNQSLVYLKYENELIAQKLTFSKELNKLIEEKNTIKEQGFNKEKYKNKKAEIAKMKKEAWNAKKIEMKAGSSSKRAKTVEKKSIFNHYAIMQRDAKIELNPKFKIKNAIGALRSKIKNDLKFQTEVRENELKDVLRKTPVETSIIKYWIGIIAGTIFPGLGTLIIGKKVKGALQLMGTLLVIIILMWIFGAFPSSSGNGLFGLSSLGYDPKTATSNSIGMSGGTPNDGRFYLVTGTLAIIMLGTIIMYWIISILDNINQLNAARIGMRPSNWKEQKKLLKTQGLPYLLSLPAMIFIIFIVLLPLMATILISFTDFGQKTWEPATKSWTTSNGVTNKINWVGGEQFKLIFTVMGPEVKSVLLWTIIWTVGATLTLLIIGTFFALVVNQNRIKFKNVFRIIYILPWAVPAFITILYFSIFFSQDGVFNELFGSNIRWAHSGSKTKILMIFMQGWLGHSYIFLLVTGMLQSIPKSLYEASRIDGASSFRQFRTITAPIIVSKIAPLLIGQFVFNFNNFGLIYLFNGGGDVIGAGTAGQQDIFISWIYKLVSGTDSRPGAAAAMSLFISVFTVTPSAFMFVRSKAFKGGR</sequence>
<evidence type="ECO:0000256" key="5">
    <source>
        <dbReference type="ARBA" id="ARBA00022597"/>
    </source>
</evidence>
<evidence type="ECO:0000259" key="10">
    <source>
        <dbReference type="PROSITE" id="PS50928"/>
    </source>
</evidence>
<comment type="similarity">
    <text evidence="2">Belongs to the binding-protein-dependent transport system permease family. MalFG subfamily.</text>
</comment>
<feature type="transmembrane region" description="Helical" evidence="9">
    <location>
        <begin position="563"/>
        <end position="589"/>
    </location>
</feature>
<dbReference type="GO" id="GO:0042956">
    <property type="term" value="P:maltodextrin transmembrane transport"/>
    <property type="evidence" value="ECO:0007669"/>
    <property type="project" value="TreeGrafter"/>
</dbReference>
<dbReference type="InterPro" id="IPR035906">
    <property type="entry name" value="MetI-like_sf"/>
</dbReference>
<keyword evidence="8 9" id="KW-0472">Membrane</keyword>
<keyword evidence="7 9" id="KW-1133">Transmembrane helix</keyword>
<evidence type="ECO:0000313" key="12">
    <source>
        <dbReference type="Proteomes" id="UP000294192"/>
    </source>
</evidence>
<protein>
    <recommendedName>
        <fullName evidence="10">ABC transmembrane type-1 domain-containing protein</fullName>
    </recommendedName>
</protein>
<feature type="transmembrane region" description="Helical" evidence="9">
    <location>
        <begin position="721"/>
        <end position="746"/>
    </location>
</feature>
<evidence type="ECO:0000256" key="8">
    <source>
        <dbReference type="ARBA" id="ARBA00023136"/>
    </source>
</evidence>
<feature type="transmembrane region" description="Helical" evidence="9">
    <location>
        <begin position="507"/>
        <end position="528"/>
    </location>
</feature>
<dbReference type="SUPFAM" id="SSF161098">
    <property type="entry name" value="MetI-like"/>
    <property type="match status" value="1"/>
</dbReference>
<accession>A0A4R0XMI2</accession>
<dbReference type="GO" id="GO:1990060">
    <property type="term" value="C:maltose transport complex"/>
    <property type="evidence" value="ECO:0007669"/>
    <property type="project" value="TreeGrafter"/>
</dbReference>
<evidence type="ECO:0000256" key="3">
    <source>
        <dbReference type="ARBA" id="ARBA00022448"/>
    </source>
</evidence>
<dbReference type="OrthoDB" id="9778687at2"/>
<feature type="transmembrane region" description="Helical" evidence="9">
    <location>
        <begin position="424"/>
        <end position="442"/>
    </location>
</feature>
<dbReference type="Pfam" id="PF00528">
    <property type="entry name" value="BPD_transp_1"/>
    <property type="match status" value="1"/>
</dbReference>
<dbReference type="EMBL" id="PSZO01000002">
    <property type="protein sequence ID" value="TCG11919.1"/>
    <property type="molecule type" value="Genomic_DNA"/>
</dbReference>
<comment type="caution">
    <text evidence="11">The sequence shown here is derived from an EMBL/GenBank/DDBJ whole genome shotgun (WGS) entry which is preliminary data.</text>
</comment>
<dbReference type="RefSeq" id="WP_131598400.1">
    <property type="nucleotide sequence ID" value="NZ_CBDBYK010000005.1"/>
</dbReference>
<feature type="domain" description="ABC transmembrane type-1" evidence="10">
    <location>
        <begin position="637"/>
        <end position="852"/>
    </location>
</feature>
<keyword evidence="5" id="KW-0762">Sugar transport</keyword>
<proteinExistence type="inferred from homology"/>
<organism evidence="11 12">
    <name type="scientific">Mycoplasma marinum</name>
    <dbReference type="NCBI Taxonomy" id="1937190"/>
    <lineage>
        <taxon>Bacteria</taxon>
        <taxon>Bacillati</taxon>
        <taxon>Mycoplasmatota</taxon>
        <taxon>Mollicutes</taxon>
        <taxon>Mycoplasmataceae</taxon>
        <taxon>Mycoplasma</taxon>
    </lineage>
</organism>
<evidence type="ECO:0000256" key="9">
    <source>
        <dbReference type="RuleBase" id="RU363032"/>
    </source>
</evidence>
<feature type="transmembrane region" description="Helical" evidence="9">
    <location>
        <begin position="636"/>
        <end position="663"/>
    </location>
</feature>
<dbReference type="AlphaFoldDB" id="A0A4R0XMI2"/>
<dbReference type="SUPFAM" id="SSF160964">
    <property type="entry name" value="MalF N-terminal region-like"/>
    <property type="match status" value="1"/>
</dbReference>
<dbReference type="PROSITE" id="PS50928">
    <property type="entry name" value="ABC_TM1"/>
    <property type="match status" value="1"/>
</dbReference>
<keyword evidence="3 9" id="KW-0813">Transport</keyword>
<dbReference type="PANTHER" id="PTHR47314:SF1">
    <property type="entry name" value="MALTOSE_MALTODEXTRIN TRANSPORT SYSTEM PERMEASE PROTEIN MALF"/>
    <property type="match status" value="1"/>
</dbReference>
<feature type="transmembrane region" description="Helical" evidence="9">
    <location>
        <begin position="675"/>
        <end position="696"/>
    </location>
</feature>
<feature type="transmembrane region" description="Helical" evidence="9">
    <location>
        <begin position="833"/>
        <end position="854"/>
    </location>
</feature>
<evidence type="ECO:0000256" key="6">
    <source>
        <dbReference type="ARBA" id="ARBA00022692"/>
    </source>
</evidence>
<evidence type="ECO:0000256" key="1">
    <source>
        <dbReference type="ARBA" id="ARBA00004651"/>
    </source>
</evidence>
<keyword evidence="12" id="KW-1185">Reference proteome</keyword>
<name>A0A4R0XMI2_9MOLU</name>
<feature type="transmembrane region" description="Helical" evidence="9">
    <location>
        <begin position="767"/>
        <end position="787"/>
    </location>
</feature>